<sequence length="500" mass="56069">MSKELEGVKKKRRFMRKSVTDSLKLIDEAFAEENSHARVQVLKDNILSKWNDLTEVQASLSIYLEDSEIDSECAGHNEYEMRVMDYMARMTKYLSVNTHAENSNGSNESGSSLGSTCKVQGVAAESVKGFSIVAENYESVLSTLKERFGHSRLILDAHMRGLIHLPRLSAEDATSMRVFYDKVVGHVRSVESMGEKYSSETLAPVLVPLIVDKLPKKLVEKWELEIGDKKEDCLPIKTLFTFLEQVIRAKESSTQAPNVESKPPKNISLKEGFHKNPSFRRSSTSALCSSTQTQEKECVVCGKDYNVWSCINFLSLTVKERFRKVSAKGLCFLCLEGGHRSNSCSRKTLCKHCRGRHHHLLHTDQLPPNRTHPDKTEVTERQSASQEDASRGCVKECSQTSFIKQSVIEELGLDGSSVQISVSGFGGKQDKACLRKRISCTLAPVDRPRCSREFEALTTAEICHPADAVEVNPANWVHLKDVNFPEEFPGSKRQLMFSLV</sequence>
<protein>
    <submittedName>
        <fullName evidence="2">Uncharacterized protein</fullName>
    </submittedName>
</protein>
<dbReference type="Pfam" id="PF03564">
    <property type="entry name" value="DUF1759"/>
    <property type="match status" value="1"/>
</dbReference>
<proteinExistence type="predicted"/>
<gene>
    <name evidence="2" type="ORF">PACLA_8A026414</name>
</gene>
<dbReference type="PANTHER" id="PTHR47331:SF1">
    <property type="entry name" value="GAG-LIKE PROTEIN"/>
    <property type="match status" value="1"/>
</dbReference>
<feature type="compositionally biased region" description="Basic and acidic residues" evidence="1">
    <location>
        <begin position="371"/>
        <end position="380"/>
    </location>
</feature>
<dbReference type="PANTHER" id="PTHR47331">
    <property type="entry name" value="PHD-TYPE DOMAIN-CONTAINING PROTEIN"/>
    <property type="match status" value="1"/>
</dbReference>
<reference evidence="2" key="1">
    <citation type="submission" date="2020-04" db="EMBL/GenBank/DDBJ databases">
        <authorList>
            <person name="Alioto T."/>
            <person name="Alioto T."/>
            <person name="Gomez Garrido J."/>
        </authorList>
    </citation>
    <scope>NUCLEOTIDE SEQUENCE</scope>
    <source>
        <strain evidence="2">A484AB</strain>
    </source>
</reference>
<dbReference type="AlphaFoldDB" id="A0A7D9LSW2"/>
<comment type="caution">
    <text evidence="2">The sequence shown here is derived from an EMBL/GenBank/DDBJ whole genome shotgun (WGS) entry which is preliminary data.</text>
</comment>
<evidence type="ECO:0000313" key="2">
    <source>
        <dbReference type="EMBL" id="CAB4037879.1"/>
    </source>
</evidence>
<accession>A0A7D9LSW2</accession>
<name>A0A7D9LSW2_PARCT</name>
<dbReference type="InterPro" id="IPR005312">
    <property type="entry name" value="DUF1759"/>
</dbReference>
<dbReference type="Proteomes" id="UP001152795">
    <property type="component" value="Unassembled WGS sequence"/>
</dbReference>
<keyword evidence="3" id="KW-1185">Reference proteome</keyword>
<evidence type="ECO:0000313" key="3">
    <source>
        <dbReference type="Proteomes" id="UP001152795"/>
    </source>
</evidence>
<evidence type="ECO:0000256" key="1">
    <source>
        <dbReference type="SAM" id="MobiDB-lite"/>
    </source>
</evidence>
<dbReference type="EMBL" id="CACRXK020023560">
    <property type="protein sequence ID" value="CAB4037879.1"/>
    <property type="molecule type" value="Genomic_DNA"/>
</dbReference>
<feature type="region of interest" description="Disordered" evidence="1">
    <location>
        <begin position="361"/>
        <end position="389"/>
    </location>
</feature>
<organism evidence="2 3">
    <name type="scientific">Paramuricea clavata</name>
    <name type="common">Red gorgonian</name>
    <name type="synonym">Violescent sea-whip</name>
    <dbReference type="NCBI Taxonomy" id="317549"/>
    <lineage>
        <taxon>Eukaryota</taxon>
        <taxon>Metazoa</taxon>
        <taxon>Cnidaria</taxon>
        <taxon>Anthozoa</taxon>
        <taxon>Octocorallia</taxon>
        <taxon>Malacalcyonacea</taxon>
        <taxon>Plexauridae</taxon>
        <taxon>Paramuricea</taxon>
    </lineage>
</organism>
<dbReference type="OrthoDB" id="5984148at2759"/>